<reference evidence="1 2" key="1">
    <citation type="submission" date="2020-08" db="EMBL/GenBank/DDBJ databases">
        <title>Genomic Encyclopedia of Type Strains, Phase IV (KMG-IV): sequencing the most valuable type-strain genomes for metagenomic binning, comparative biology and taxonomic classification.</title>
        <authorList>
            <person name="Goeker M."/>
        </authorList>
    </citation>
    <scope>NUCLEOTIDE SEQUENCE [LARGE SCALE GENOMIC DNA]</scope>
    <source>
        <strain evidence="1 2">DSM 7051</strain>
    </source>
</reference>
<dbReference type="AlphaFoldDB" id="A0A7X0F5P3"/>
<dbReference type="RefSeq" id="WP_184698621.1">
    <property type="nucleotide sequence ID" value="NZ_BAABEG010000001.1"/>
</dbReference>
<dbReference type="Proteomes" id="UP000536262">
    <property type="component" value="Unassembled WGS sequence"/>
</dbReference>
<dbReference type="GO" id="GO:0016740">
    <property type="term" value="F:transferase activity"/>
    <property type="evidence" value="ECO:0007669"/>
    <property type="project" value="UniProtKB-KW"/>
</dbReference>
<name>A0A7X0F5P3_9HYPH</name>
<keyword evidence="1" id="KW-0808">Transferase</keyword>
<comment type="caution">
    <text evidence="1">The sequence shown here is derived from an EMBL/GenBank/DDBJ whole genome shotgun (WGS) entry which is preliminary data.</text>
</comment>
<keyword evidence="2" id="KW-1185">Reference proteome</keyword>
<gene>
    <name evidence="1" type="ORF">GGR00_001292</name>
</gene>
<protein>
    <submittedName>
        <fullName evidence="1">Crotonobetainyl-CoA:carnitine CoA-transferase CaiB-like acyl-CoA transferase</fullName>
    </submittedName>
</protein>
<dbReference type="EMBL" id="JACHOU010000002">
    <property type="protein sequence ID" value="MBB6353524.1"/>
    <property type="molecule type" value="Genomic_DNA"/>
</dbReference>
<accession>A0A7X0F5P3</accession>
<evidence type="ECO:0000313" key="2">
    <source>
        <dbReference type="Proteomes" id="UP000536262"/>
    </source>
</evidence>
<sequence>MDTNVIQKRLNALAKAMMAKGLRNPDAKFNLRANVEPQVYLTWDNIKVKYNNHYEFFNDADITAMLAKADAFVASLPSPDEARMNEFMTALGSVIDLGRENNIEVEFVNPLIATMKRLSENVLTDQRVAS</sequence>
<organism evidence="1 2">
    <name type="scientific">Aminobacter aganoensis</name>
    <dbReference type="NCBI Taxonomy" id="83264"/>
    <lineage>
        <taxon>Bacteria</taxon>
        <taxon>Pseudomonadati</taxon>
        <taxon>Pseudomonadota</taxon>
        <taxon>Alphaproteobacteria</taxon>
        <taxon>Hyphomicrobiales</taxon>
        <taxon>Phyllobacteriaceae</taxon>
        <taxon>Aminobacter</taxon>
    </lineage>
</organism>
<proteinExistence type="predicted"/>
<evidence type="ECO:0000313" key="1">
    <source>
        <dbReference type="EMBL" id="MBB6353524.1"/>
    </source>
</evidence>